<dbReference type="GeneID" id="57751971"/>
<evidence type="ECO:0000313" key="11">
    <source>
        <dbReference type="Proteomes" id="UP000323594"/>
    </source>
</evidence>
<dbReference type="PANTHER" id="PTHR43478">
    <property type="entry name" value="NA+/H+ ANTIPORTER-RELATED"/>
    <property type="match status" value="1"/>
</dbReference>
<protein>
    <submittedName>
        <fullName evidence="9">Na+/H+ antiporter NhaC family protein</fullName>
    </submittedName>
    <submittedName>
        <fullName evidence="8">Na+/H+ antiporter family protein</fullName>
    </submittedName>
</protein>
<evidence type="ECO:0000256" key="3">
    <source>
        <dbReference type="ARBA" id="ARBA00022692"/>
    </source>
</evidence>
<evidence type="ECO:0000256" key="4">
    <source>
        <dbReference type="ARBA" id="ARBA00022989"/>
    </source>
</evidence>
<dbReference type="InterPro" id="IPR018461">
    <property type="entry name" value="Na/H_Antiport_NhaC-like_C"/>
</dbReference>
<feature type="transmembrane region" description="Helical" evidence="6">
    <location>
        <begin position="259"/>
        <end position="276"/>
    </location>
</feature>
<reference evidence="8" key="1">
    <citation type="submission" date="2015-01" db="EMBL/GenBank/DDBJ databases">
        <authorList>
            <person name="Xiang T."/>
            <person name="Song Y."/>
            <person name="Huang L."/>
            <person name="Wang B."/>
            <person name="Wu P."/>
        </authorList>
    </citation>
    <scope>NUCLEOTIDE SEQUENCE [LARGE SCALE GENOMIC DNA]</scope>
    <source>
        <strain evidence="8">V1</strain>
    </source>
</reference>
<dbReference type="EMBL" id="CP042817">
    <property type="protein sequence ID" value="QEJ97169.1"/>
    <property type="molecule type" value="Genomic_DNA"/>
</dbReference>
<feature type="transmembrane region" description="Helical" evidence="6">
    <location>
        <begin position="442"/>
        <end position="460"/>
    </location>
</feature>
<feature type="transmembrane region" description="Helical" evidence="6">
    <location>
        <begin position="351"/>
        <end position="371"/>
    </location>
</feature>
<keyword evidence="3 6" id="KW-0812">Transmembrane</keyword>
<dbReference type="RefSeq" id="WP_024752942.1">
    <property type="nucleotide sequence ID" value="NZ_CDNC01000048.1"/>
</dbReference>
<feature type="transmembrane region" description="Helical" evidence="6">
    <location>
        <begin position="6"/>
        <end position="22"/>
    </location>
</feature>
<keyword evidence="4 6" id="KW-1133">Transmembrane helix</keyword>
<dbReference type="AlphaFoldDB" id="A0A0B7GWK6"/>
<sequence>MEHFGIWGIIPPVLTIILALVTKDVIISLFLGVFSGVLIVAGGNPLVALINATDLLAESLNDGWNIRIFLFCAMLGGLVGLLSKTGAAVALGHWTATKIKGRKSSLLTAWFLGLIVFIDDYFNSLAVGTIMRPITDKQRISRAKLSYILDSTAAPVCILAPVSSWVVTVMSVVKASDGFTHLGISEFEFFLRSIPYNIYAILTLLMVVVLSVTYRDFGPMKESERLAMEKNILFNEELYGAAGGDVPAETNPRAKAVDMILPIVVLIISAVFFFPFTTWMRAIDGEKIYSVSEAMASMSLSTAFVETDASVALFYASIFTVVFTYIYFIARRLLNLHTASAALKDGIASMVPALIILTMAWTIGTVIRATPDEGGLGLAKYLAQIVTEGHFPFWLLPAVMFIVSALIGFSTGSSWGTFTIMIPITIPIAIALAEIHGLQMSSLLNATMISVAAVLSGAVFGDHASPISDTTILSSTGAGCPHLEHVTTQLPYATFVSACAFVGFLVGGITLNPLIGWVATLIVFTIGMIFLPNILSGKLKVKK</sequence>
<reference evidence="9 11" key="3">
    <citation type="submission" date="2019-08" db="EMBL/GenBank/DDBJ databases">
        <authorList>
            <person name="Kuhnert P."/>
        </authorList>
    </citation>
    <scope>NUCLEOTIDE SEQUENCE [LARGE SCALE GENOMIC DNA]</scope>
    <source>
        <strain evidence="9 11">B36.5</strain>
    </source>
</reference>
<feature type="transmembrane region" description="Helical" evidence="6">
    <location>
        <begin position="64"/>
        <end position="83"/>
    </location>
</feature>
<name>A0A0B7GWK6_TREPH</name>
<feature type="transmembrane region" description="Helical" evidence="6">
    <location>
        <begin position="391"/>
        <end position="409"/>
    </location>
</feature>
<evidence type="ECO:0000313" key="9">
    <source>
        <dbReference type="EMBL" id="QEJ97169.1"/>
    </source>
</evidence>
<evidence type="ECO:0000313" key="8">
    <source>
        <dbReference type="EMBL" id="CEM63044.1"/>
    </source>
</evidence>
<evidence type="ECO:0000256" key="2">
    <source>
        <dbReference type="ARBA" id="ARBA00022475"/>
    </source>
</evidence>
<evidence type="ECO:0000259" key="7">
    <source>
        <dbReference type="Pfam" id="PF03553"/>
    </source>
</evidence>
<accession>A0A0B7GWK6</accession>
<dbReference type="Pfam" id="PF03553">
    <property type="entry name" value="Na_H_antiporter"/>
    <property type="match status" value="1"/>
</dbReference>
<reference evidence="10" key="2">
    <citation type="submission" date="2015-01" db="EMBL/GenBank/DDBJ databases">
        <authorList>
            <person name="Manzoor Shahid"/>
            <person name="Zubair Saima"/>
        </authorList>
    </citation>
    <scope>NUCLEOTIDE SEQUENCE [LARGE SCALE GENOMIC DNA]</scope>
    <source>
        <strain evidence="10">V1</strain>
    </source>
</reference>
<evidence type="ECO:0000256" key="5">
    <source>
        <dbReference type="ARBA" id="ARBA00023136"/>
    </source>
</evidence>
<evidence type="ECO:0000313" key="10">
    <source>
        <dbReference type="Proteomes" id="UP000042527"/>
    </source>
</evidence>
<keyword evidence="5 6" id="KW-0472">Membrane</keyword>
<gene>
    <name evidence="9" type="ORF">FUT82_03655</name>
    <name evidence="8" type="ORF">TPHV1_60032</name>
</gene>
<dbReference type="Proteomes" id="UP000323594">
    <property type="component" value="Chromosome"/>
</dbReference>
<feature type="transmembrane region" description="Helical" evidence="6">
    <location>
        <begin position="153"/>
        <end position="173"/>
    </location>
</feature>
<feature type="transmembrane region" description="Helical" evidence="6">
    <location>
        <begin position="104"/>
        <end position="122"/>
    </location>
</feature>
<feature type="domain" description="Na+/H+ antiporter NhaC-like C-terminal" evidence="7">
    <location>
        <begin position="156"/>
        <end position="509"/>
    </location>
</feature>
<dbReference type="GO" id="GO:0005886">
    <property type="term" value="C:plasma membrane"/>
    <property type="evidence" value="ECO:0007669"/>
    <property type="project" value="UniProtKB-SubCell"/>
</dbReference>
<evidence type="ECO:0000256" key="6">
    <source>
        <dbReference type="SAM" id="Phobius"/>
    </source>
</evidence>
<organism evidence="8 10">
    <name type="scientific">Treponema phagedenis</name>
    <dbReference type="NCBI Taxonomy" id="162"/>
    <lineage>
        <taxon>Bacteria</taxon>
        <taxon>Pseudomonadati</taxon>
        <taxon>Spirochaetota</taxon>
        <taxon>Spirochaetia</taxon>
        <taxon>Spirochaetales</taxon>
        <taxon>Treponemataceae</taxon>
        <taxon>Treponema</taxon>
    </lineage>
</organism>
<feature type="transmembrane region" description="Helical" evidence="6">
    <location>
        <begin position="311"/>
        <end position="330"/>
    </location>
</feature>
<dbReference type="OrthoDB" id="9762978at2"/>
<feature type="transmembrane region" description="Helical" evidence="6">
    <location>
        <begin position="515"/>
        <end position="535"/>
    </location>
</feature>
<proteinExistence type="predicted"/>
<dbReference type="PANTHER" id="PTHR43478:SF1">
    <property type="entry name" value="NA+_H+ ANTIPORTER NHAC-LIKE C-TERMINAL DOMAIN-CONTAINING PROTEIN"/>
    <property type="match status" value="1"/>
</dbReference>
<comment type="subcellular location">
    <subcellularLocation>
        <location evidence="1">Cell membrane</location>
        <topology evidence="1">Multi-pass membrane protein</topology>
    </subcellularLocation>
</comment>
<keyword evidence="2" id="KW-1003">Cell membrane</keyword>
<feature type="transmembrane region" description="Helical" evidence="6">
    <location>
        <begin position="29"/>
        <end position="52"/>
    </location>
</feature>
<feature type="transmembrane region" description="Helical" evidence="6">
    <location>
        <begin position="490"/>
        <end position="509"/>
    </location>
</feature>
<evidence type="ECO:0000256" key="1">
    <source>
        <dbReference type="ARBA" id="ARBA00004651"/>
    </source>
</evidence>
<dbReference type="EMBL" id="CDNC01000048">
    <property type="protein sequence ID" value="CEM63044.1"/>
    <property type="molecule type" value="Genomic_DNA"/>
</dbReference>
<feature type="transmembrane region" description="Helical" evidence="6">
    <location>
        <begin position="194"/>
        <end position="214"/>
    </location>
</feature>
<feature type="transmembrane region" description="Helical" evidence="6">
    <location>
        <begin position="416"/>
        <end position="436"/>
    </location>
</feature>
<dbReference type="Proteomes" id="UP000042527">
    <property type="component" value="Unassembled WGS sequence"/>
</dbReference>
<keyword evidence="10" id="KW-1185">Reference proteome</keyword>